<keyword evidence="2" id="KW-1185">Reference proteome</keyword>
<protein>
    <recommendedName>
        <fullName evidence="3">EvbL</fullName>
    </recommendedName>
</protein>
<accession>A0A7I7JM58</accession>
<dbReference type="Proteomes" id="UP000466997">
    <property type="component" value="Chromosome"/>
</dbReference>
<dbReference type="NCBIfam" id="NF047719">
    <property type="entry name" value="SCO6745_fam_HTH"/>
    <property type="match status" value="1"/>
</dbReference>
<name>A0A7I7JM58_9MYCO</name>
<dbReference type="InterPro" id="IPR054058">
    <property type="entry name" value="HTH_67"/>
</dbReference>
<evidence type="ECO:0000313" key="1">
    <source>
        <dbReference type="EMBL" id="BBX12880.1"/>
    </source>
</evidence>
<reference evidence="1 2" key="1">
    <citation type="journal article" date="2019" name="Emerg. Microbes Infect.">
        <title>Comprehensive subspecies identification of 175 nontuberculous mycobacteria species based on 7547 genomic profiles.</title>
        <authorList>
            <person name="Matsumoto Y."/>
            <person name="Kinjo T."/>
            <person name="Motooka D."/>
            <person name="Nabeya D."/>
            <person name="Jung N."/>
            <person name="Uechi K."/>
            <person name="Horii T."/>
            <person name="Iida T."/>
            <person name="Fujita J."/>
            <person name="Nakamura S."/>
        </authorList>
    </citation>
    <scope>NUCLEOTIDE SEQUENCE [LARGE SCALE GENOMIC DNA]</scope>
    <source>
        <strain evidence="1 2">JCM 6391</strain>
    </source>
</reference>
<dbReference type="KEGG" id="mnm:MNVM_19610"/>
<evidence type="ECO:0000313" key="2">
    <source>
        <dbReference type="Proteomes" id="UP000466997"/>
    </source>
</evidence>
<dbReference type="AlphaFoldDB" id="A0A7I7JM58"/>
<gene>
    <name evidence="1" type="ORF">MNVM_19610</name>
</gene>
<organism evidence="1 2">
    <name type="scientific">Mycobacterium novum</name>
    <dbReference type="NCBI Taxonomy" id="2492438"/>
    <lineage>
        <taxon>Bacteria</taxon>
        <taxon>Bacillati</taxon>
        <taxon>Actinomycetota</taxon>
        <taxon>Actinomycetes</taxon>
        <taxon>Mycobacteriales</taxon>
        <taxon>Mycobacteriaceae</taxon>
        <taxon>Mycobacterium</taxon>
    </lineage>
</organism>
<proteinExistence type="predicted"/>
<dbReference type="EMBL" id="AP022562">
    <property type="protein sequence ID" value="BBX12880.1"/>
    <property type="molecule type" value="Genomic_DNA"/>
</dbReference>
<dbReference type="RefSeq" id="WP_193466222.1">
    <property type="nucleotide sequence ID" value="NZ_AP022562.1"/>
</dbReference>
<evidence type="ECO:0008006" key="3">
    <source>
        <dbReference type="Google" id="ProtNLM"/>
    </source>
</evidence>
<sequence>MTDIEKSAAATGAAMEQAVAVFMLHPETFADSIAAGYQNPLAGYVAGRGGVLGEATGDAVGAVFAVFEPTGLSAMWHEGVAVRGAAAAAQQYWSQTAEFGRKYLSGAQGLDRIAELGEKVIAATQPAGLPLFAGWRAMPLADDPAARALQVMFVLRELRAGVHFNALTISGISPIEAHMLNKGPQYAAMFGWPEPFADGADKKDRYDQIEQLTNRRMAELFAAALSPDEAAELARLSTAALAVLQAAVPG</sequence>
<dbReference type="Pfam" id="PF21863">
    <property type="entry name" value="HTH_67"/>
    <property type="match status" value="1"/>
</dbReference>